<dbReference type="STRING" id="644966.Tmar_0004"/>
<dbReference type="KEGG" id="tmr:Tmar_0004"/>
<dbReference type="AlphaFoldDB" id="E6SK05"/>
<dbReference type="eggNOG" id="COG5512">
    <property type="taxonomic scope" value="Bacteria"/>
</dbReference>
<sequence>MRAGEGQAGPGLHRGSHPRTAGLRERPGAGGTSAGGPWRPLALGPVLDGLLERLGLATQARRHRVLHLWDRVVGDAVAAHARPYRLEGDVLWVAVSHPGWAQELAFLKGIILRDLNAAAGAPVLRDVRFTAGPLRRGSPLGAPPRRGAVAASGSSAGTGAMERPGGRRDGGRAASPARSPEQVSGPAGGPDAGLPAAASVSVGAAPASVARLADPDLRVAAGRWLAAARRRREWALRRGWVACAGCGSLFPPQPGSPAGVTHPRPPGTGAAPAVGPPPAGDRLPEQVPCAQRADAAGRRSGPVEGALCPSCRAAREERRRRQVRAILERDPWLTCPQVAAVVGEPTAAVARLYREERAALQDLWRSRLRVAAARLRQGEPPPPETRSLLLRYALLRSGRDPADLDPAAAREAVGARLAPLWDACFGSFARGGRR</sequence>
<organism evidence="2 3">
    <name type="scientific">Thermaerobacter marianensis (strain ATCC 700841 / DSM 12885 / JCM 10246 / 7p75a)</name>
    <dbReference type="NCBI Taxonomy" id="644966"/>
    <lineage>
        <taxon>Bacteria</taxon>
        <taxon>Bacillati</taxon>
        <taxon>Bacillota</taxon>
        <taxon>Clostridia</taxon>
        <taxon>Eubacteriales</taxon>
        <taxon>Clostridiales Family XVII. Incertae Sedis</taxon>
        <taxon>Thermaerobacter</taxon>
    </lineage>
</organism>
<dbReference type="EMBL" id="CP002344">
    <property type="protein sequence ID" value="ADU50129.1"/>
    <property type="molecule type" value="Genomic_DNA"/>
</dbReference>
<feature type="region of interest" description="Disordered" evidence="1">
    <location>
        <begin position="134"/>
        <end position="194"/>
    </location>
</feature>
<feature type="compositionally biased region" description="Low complexity" evidence="1">
    <location>
        <begin position="147"/>
        <end position="160"/>
    </location>
</feature>
<dbReference type="HOGENOM" id="CLU_051683_0_0_9"/>
<accession>E6SK05</accession>
<evidence type="ECO:0000256" key="1">
    <source>
        <dbReference type="SAM" id="MobiDB-lite"/>
    </source>
</evidence>
<dbReference type="PANTHER" id="PTHR36456">
    <property type="entry name" value="UPF0232 PROTEIN SCO3875"/>
    <property type="match status" value="1"/>
</dbReference>
<feature type="region of interest" description="Disordered" evidence="1">
    <location>
        <begin position="254"/>
        <end position="301"/>
    </location>
</feature>
<name>E6SK05_THEM7</name>
<evidence type="ECO:0000313" key="3">
    <source>
        <dbReference type="Proteomes" id="UP000008915"/>
    </source>
</evidence>
<feature type="region of interest" description="Disordered" evidence="1">
    <location>
        <begin position="1"/>
        <end position="37"/>
    </location>
</feature>
<proteinExistence type="predicted"/>
<keyword evidence="3" id="KW-1185">Reference proteome</keyword>
<protein>
    <recommendedName>
        <fullName evidence="4">DUF721 domain-containing protein</fullName>
    </recommendedName>
</protein>
<evidence type="ECO:0000313" key="2">
    <source>
        <dbReference type="EMBL" id="ADU50129.1"/>
    </source>
</evidence>
<reference evidence="2 3" key="1">
    <citation type="journal article" date="2010" name="Stand. Genomic Sci.">
        <title>Complete genome sequence of Thermaerobacter marianensis type strain (7p75a).</title>
        <authorList>
            <person name="Han C."/>
            <person name="Gu W."/>
            <person name="Zhang X."/>
            <person name="Lapidus A."/>
            <person name="Nolan M."/>
            <person name="Copeland A."/>
            <person name="Lucas S."/>
            <person name="Del Rio T.G."/>
            <person name="Tice H."/>
            <person name="Cheng J.F."/>
            <person name="Tapia R."/>
            <person name="Goodwin L."/>
            <person name="Pitluck S."/>
            <person name="Pagani I."/>
            <person name="Ivanova N."/>
            <person name="Mavromatis K."/>
            <person name="Mikhailova N."/>
            <person name="Pati A."/>
            <person name="Chen A."/>
            <person name="Palaniappan K."/>
            <person name="Land M."/>
            <person name="Hauser L."/>
            <person name="Chang Y.J."/>
            <person name="Jeffries C.D."/>
            <person name="Schneider S."/>
            <person name="Rohde M."/>
            <person name="Goker M."/>
            <person name="Pukall R."/>
            <person name="Woyke T."/>
            <person name="Bristow J."/>
            <person name="Eisen J.A."/>
            <person name="Markowitz V."/>
            <person name="Hugenholtz P."/>
            <person name="Kyrpides N.C."/>
            <person name="Klenk H.P."/>
            <person name="Detter J.C."/>
        </authorList>
    </citation>
    <scope>NUCLEOTIDE SEQUENCE [LARGE SCALE GENOMIC DNA]</scope>
    <source>
        <strain evidence="3">ATCC 700841 / DSM 12885 / JCM 10246 / 7p75a</strain>
    </source>
</reference>
<gene>
    <name evidence="2" type="ordered locus">Tmar_0004</name>
</gene>
<dbReference type="Proteomes" id="UP000008915">
    <property type="component" value="Chromosome"/>
</dbReference>
<reference evidence="3" key="2">
    <citation type="journal article" date="2010" name="Stand. Genomic Sci.">
        <title>Complete genome sequence of Thermaerobacter marianensis type strain (7p75aT).</title>
        <authorList>
            <person name="Han C."/>
            <person name="Gu W."/>
            <person name="Zhang X."/>
            <person name="Lapidus A."/>
            <person name="Nolan M."/>
            <person name="Copeland A."/>
            <person name="Lucas S."/>
            <person name="Glavina Del Rio T."/>
            <person name="Tice H."/>
            <person name="Cheng J."/>
            <person name="Tapia R."/>
            <person name="Goodwin L."/>
            <person name="Pitluck S."/>
            <person name="Pagani I."/>
            <person name="Ivanova N."/>
            <person name="Mavromatis K."/>
            <person name="Mikhailova N."/>
            <person name="Pati A."/>
            <person name="Chen A."/>
            <person name="Palaniappan K."/>
            <person name="Land M."/>
            <person name="Hauser L."/>
            <person name="Chang Y."/>
            <person name="Jeffries C."/>
            <person name="Schneider S."/>
            <person name="Rohde M."/>
            <person name="Goker M."/>
            <person name="Pukall R."/>
            <person name="Woyke T."/>
            <person name="Bristow J."/>
            <person name="Eisen J."/>
            <person name="Markowitz V."/>
            <person name="Hugenholtz P."/>
            <person name="Kyrpides N."/>
            <person name="Klenk H."/>
            <person name="Detter J."/>
        </authorList>
    </citation>
    <scope>NUCLEOTIDE SEQUENCE [LARGE SCALE GENOMIC DNA]</scope>
    <source>
        <strain evidence="3">ATCC 700841 / DSM 12885 / JCM 10246 / 7p75a</strain>
    </source>
</reference>
<dbReference type="PANTHER" id="PTHR36456:SF1">
    <property type="entry name" value="UPF0232 PROTEIN SCO3875"/>
    <property type="match status" value="1"/>
</dbReference>
<dbReference type="InterPro" id="IPR007922">
    <property type="entry name" value="DciA-like"/>
</dbReference>
<evidence type="ECO:0008006" key="4">
    <source>
        <dbReference type="Google" id="ProtNLM"/>
    </source>
</evidence>
<dbReference type="Pfam" id="PF05258">
    <property type="entry name" value="DciA"/>
    <property type="match status" value="1"/>
</dbReference>